<dbReference type="GO" id="GO:0000271">
    <property type="term" value="P:polysaccharide biosynthetic process"/>
    <property type="evidence" value="ECO:0007669"/>
    <property type="project" value="InterPro"/>
</dbReference>
<proteinExistence type="inferred from homology"/>
<dbReference type="Pfam" id="PF00984">
    <property type="entry name" value="UDPG_MGDP_dh"/>
    <property type="match status" value="1"/>
</dbReference>
<evidence type="ECO:0000313" key="7">
    <source>
        <dbReference type="Proteomes" id="UP000231932"/>
    </source>
</evidence>
<comment type="similarity">
    <text evidence="1 2">Belongs to the UDP-glucose/GDP-mannose dehydrogenase family.</text>
</comment>
<dbReference type="SUPFAM" id="SSF52413">
    <property type="entry name" value="UDP-glucose/GDP-mannose dehydrogenase C-terminal domain"/>
    <property type="match status" value="1"/>
</dbReference>
<evidence type="ECO:0000313" key="6">
    <source>
        <dbReference type="EMBL" id="CAB3393970.1"/>
    </source>
</evidence>
<dbReference type="InterPro" id="IPR008927">
    <property type="entry name" value="6-PGluconate_DH-like_C_sf"/>
</dbReference>
<reference evidence="7" key="1">
    <citation type="submission" date="2017-11" db="EMBL/GenBank/DDBJ databases">
        <title>Complete Genome Sequence of Kyrpidia sp. Strain EA-1, a thermophilic, hydrogen-oxidizing Bacterium, isolated from the Azores.</title>
        <authorList>
            <person name="Reiner J.E."/>
            <person name="Lapp C.J."/>
            <person name="Bunk B."/>
            <person name="Gescher J."/>
        </authorList>
    </citation>
    <scope>NUCLEOTIDE SEQUENCE [LARGE SCALE GENOMIC DNA]</scope>
    <source>
        <strain evidence="7">EA-1</strain>
    </source>
</reference>
<protein>
    <submittedName>
        <fullName evidence="5">Nucleotide sugar dehydrogenase</fullName>
    </submittedName>
</protein>
<dbReference type="SUPFAM" id="SSF51735">
    <property type="entry name" value="NAD(P)-binding Rossmann-fold domains"/>
    <property type="match status" value="1"/>
</dbReference>
<dbReference type="PIRSF" id="PIRSF000124">
    <property type="entry name" value="UDPglc_GDPman_dh"/>
    <property type="match status" value="1"/>
</dbReference>
<dbReference type="GO" id="GO:0016628">
    <property type="term" value="F:oxidoreductase activity, acting on the CH-CH group of donors, NAD or NADP as acceptor"/>
    <property type="evidence" value="ECO:0007669"/>
    <property type="project" value="InterPro"/>
</dbReference>
<feature type="domain" description="UDP-glucose/GDP-mannose dehydrogenase dimerisation" evidence="3">
    <location>
        <begin position="172"/>
        <end position="243"/>
    </location>
</feature>
<feature type="domain" description="RCK N-terminal" evidence="4">
    <location>
        <begin position="3"/>
        <end position="61"/>
    </location>
</feature>
<dbReference type="InterPro" id="IPR036291">
    <property type="entry name" value="NAD(P)-bd_dom_sf"/>
</dbReference>
<dbReference type="Gene3D" id="3.40.50.720">
    <property type="entry name" value="NAD(P)-binding Rossmann-like Domain"/>
    <property type="match status" value="2"/>
</dbReference>
<sequence>MHICVIGAGHIGQHVLTHLRRVQPADVLTAVDIDPDKVTALREQGISADGICRDPDQVDVWIVCVSTGPGLSWLFQALDGIRPKPGALVSIESTLPVGTTAKAAERFRARGYTPGKDFYLTHVPHRVLFGVDEDPTGTTRVIAGVTETCLQAGIQFYTACQIPLFPVSRPEIAELAKLVENSARYMEIAFAEALKMGCDAGGLDFDELRLAVGTKDNVRLADVDYGIGGECLPKDLGFLQQWLNAPLLEAAANTDQAYRRHLLEIARGRRAALLAGLTYKPGVPVVEGSRAVELGRQLQQQGVEVFAQDPLLTEDQLKKLGFLPYRDGVDVDVVYWRGKWEERRSTP</sequence>
<evidence type="ECO:0000313" key="5">
    <source>
        <dbReference type="EMBL" id="ATY85243.1"/>
    </source>
</evidence>
<dbReference type="GO" id="GO:0006813">
    <property type="term" value="P:potassium ion transport"/>
    <property type="evidence" value="ECO:0007669"/>
    <property type="project" value="InterPro"/>
</dbReference>
<evidence type="ECO:0000313" key="8">
    <source>
        <dbReference type="Proteomes" id="UP000502196"/>
    </source>
</evidence>
<evidence type="ECO:0000256" key="1">
    <source>
        <dbReference type="ARBA" id="ARBA00006601"/>
    </source>
</evidence>
<dbReference type="InterPro" id="IPR014026">
    <property type="entry name" value="UDP-Glc/GDP-Man_DH_dimer"/>
</dbReference>
<dbReference type="Proteomes" id="UP000231932">
    <property type="component" value="Chromosome"/>
</dbReference>
<dbReference type="PANTHER" id="PTHR43491:SF2">
    <property type="entry name" value="UDP-N-ACETYL-D-MANNOSAMINE DEHYDROGENASE"/>
    <property type="match status" value="1"/>
</dbReference>
<dbReference type="InterPro" id="IPR017476">
    <property type="entry name" value="UDP-Glc/GDP-Man"/>
</dbReference>
<dbReference type="EMBL" id="LR792683">
    <property type="protein sequence ID" value="CAB3393970.1"/>
    <property type="molecule type" value="Genomic_DNA"/>
</dbReference>
<dbReference type="InterPro" id="IPR028359">
    <property type="entry name" value="UDP_ManNAc/GlcNAc_DH"/>
</dbReference>
<dbReference type="Pfam" id="PF02254">
    <property type="entry name" value="TrkA_N"/>
    <property type="match status" value="1"/>
</dbReference>
<reference evidence="5" key="2">
    <citation type="journal article" date="2018" name="Genome Announc.">
        <title>Complete Genome Sequence of Kyrpidia sp. Strain EA-1, a Thermophilic Knallgas Bacterium, Isolated from the Azores.</title>
        <authorList>
            <person name="Reiner J.E."/>
            <person name="Lapp C.J."/>
            <person name="Bunk B."/>
            <person name="Sproer C."/>
            <person name="Overmann J."/>
            <person name="Gescher J."/>
        </authorList>
    </citation>
    <scope>NUCLEOTIDE SEQUENCE</scope>
    <source>
        <strain evidence="5">EA-1</strain>
    </source>
</reference>
<accession>A0A2K8N7H4</accession>
<dbReference type="InterPro" id="IPR036220">
    <property type="entry name" value="UDP-Glc/GDP-Man_DH_C_sf"/>
</dbReference>
<dbReference type="AlphaFoldDB" id="A0A2K8N7H4"/>
<dbReference type="SUPFAM" id="SSF48179">
    <property type="entry name" value="6-phosphogluconate dehydrogenase C-terminal domain-like"/>
    <property type="match status" value="1"/>
</dbReference>
<dbReference type="GO" id="GO:0051287">
    <property type="term" value="F:NAD binding"/>
    <property type="evidence" value="ECO:0007669"/>
    <property type="project" value="InterPro"/>
</dbReference>
<dbReference type="PIRSF" id="PIRSF500136">
    <property type="entry name" value="UDP_ManNAc_DH"/>
    <property type="match status" value="1"/>
</dbReference>
<dbReference type="InterPro" id="IPR003148">
    <property type="entry name" value="RCK_N"/>
</dbReference>
<dbReference type="RefSeq" id="WP_100668032.1">
    <property type="nucleotide sequence ID" value="NZ_CP024955.1"/>
</dbReference>
<name>A0A2K8N7H4_9BACL</name>
<keyword evidence="7" id="KW-1185">Reference proteome</keyword>
<dbReference type="GO" id="GO:0016616">
    <property type="term" value="F:oxidoreductase activity, acting on the CH-OH group of donors, NAD or NADP as acceptor"/>
    <property type="evidence" value="ECO:0007669"/>
    <property type="project" value="InterPro"/>
</dbReference>
<organism evidence="5 7">
    <name type="scientific">Kyrpidia spormannii</name>
    <dbReference type="NCBI Taxonomy" id="2055160"/>
    <lineage>
        <taxon>Bacteria</taxon>
        <taxon>Bacillati</taxon>
        <taxon>Bacillota</taxon>
        <taxon>Bacilli</taxon>
        <taxon>Bacillales</taxon>
        <taxon>Alicyclobacillaceae</taxon>
        <taxon>Kyrpidia</taxon>
    </lineage>
</organism>
<dbReference type="KEGG" id="kyr:CVV65_10155"/>
<gene>
    <name evidence="6" type="ORF">COOX1_2180</name>
    <name evidence="5" type="ORF">CVV65_10155</name>
</gene>
<dbReference type="PANTHER" id="PTHR43491">
    <property type="entry name" value="UDP-N-ACETYL-D-MANNOSAMINE DEHYDROGENASE"/>
    <property type="match status" value="1"/>
</dbReference>
<reference evidence="6 8" key="3">
    <citation type="submission" date="2020-04" db="EMBL/GenBank/DDBJ databases">
        <authorList>
            <person name="Hogendoorn C."/>
        </authorList>
    </citation>
    <scope>NUCLEOTIDE SEQUENCE [LARGE SCALE GENOMIC DNA]</scope>
    <source>
        <strain evidence="6">COOX1</strain>
    </source>
</reference>
<dbReference type="Proteomes" id="UP000502196">
    <property type="component" value="Chromosome"/>
</dbReference>
<dbReference type="EMBL" id="CP024955">
    <property type="protein sequence ID" value="ATY85243.1"/>
    <property type="molecule type" value="Genomic_DNA"/>
</dbReference>
<evidence type="ECO:0000259" key="3">
    <source>
        <dbReference type="Pfam" id="PF00984"/>
    </source>
</evidence>
<evidence type="ECO:0000259" key="4">
    <source>
        <dbReference type="Pfam" id="PF02254"/>
    </source>
</evidence>
<dbReference type="OrthoDB" id="9803238at2"/>
<evidence type="ECO:0000256" key="2">
    <source>
        <dbReference type="PIRNR" id="PIRNR000124"/>
    </source>
</evidence>